<feature type="region of interest" description="Disordered" evidence="1">
    <location>
        <begin position="1"/>
        <end position="22"/>
    </location>
</feature>
<dbReference type="OrthoDB" id="2013972at2759"/>
<evidence type="ECO:0000256" key="1">
    <source>
        <dbReference type="SAM" id="MobiDB-lite"/>
    </source>
</evidence>
<gene>
    <name evidence="4" type="ORF">C2845_PM13G01090</name>
</gene>
<organism evidence="4 5">
    <name type="scientific">Panicum miliaceum</name>
    <name type="common">Proso millet</name>
    <name type="synonym">Broomcorn millet</name>
    <dbReference type="NCBI Taxonomy" id="4540"/>
    <lineage>
        <taxon>Eukaryota</taxon>
        <taxon>Viridiplantae</taxon>
        <taxon>Streptophyta</taxon>
        <taxon>Embryophyta</taxon>
        <taxon>Tracheophyta</taxon>
        <taxon>Spermatophyta</taxon>
        <taxon>Magnoliopsida</taxon>
        <taxon>Liliopsida</taxon>
        <taxon>Poales</taxon>
        <taxon>Poaceae</taxon>
        <taxon>PACMAD clade</taxon>
        <taxon>Panicoideae</taxon>
        <taxon>Panicodae</taxon>
        <taxon>Paniceae</taxon>
        <taxon>Panicinae</taxon>
        <taxon>Panicum</taxon>
        <taxon>Panicum sect. Panicum</taxon>
    </lineage>
</organism>
<dbReference type="STRING" id="4540.A0A3L6RM48"/>
<dbReference type="PANTHER" id="PTHR44067">
    <property type="entry name" value="S-ADENOSYL-L-METHIONINE-DEPENDENT METHYLTRANSFERASE SUPERFAMILY PROTEIN-RELATED"/>
    <property type="match status" value="1"/>
</dbReference>
<dbReference type="AlphaFoldDB" id="A0A3L6RM48"/>
<dbReference type="Proteomes" id="UP000275267">
    <property type="component" value="Unassembled WGS sequence"/>
</dbReference>
<dbReference type="InterPro" id="IPR029063">
    <property type="entry name" value="SAM-dependent_MTases_sf"/>
</dbReference>
<protein>
    <recommendedName>
        <fullName evidence="3">Methyltransferase type 11 domain-containing protein</fullName>
    </recommendedName>
</protein>
<sequence length="567" mass="62163">MGSMDYDNAKKPRSDQQQQQRRRRSRAVVLLLVLTNLASILLFSGAGAALHALVGRHYPAVHAWGSSKLLRELNVTGLALAASHAEVVDLSSRLSAANKHLEAILGGSAAKRDMEAAREEQREAATNGLWQQDLPAGSELRLAVGPHRLPLGPSRLLGGESEMFPALGQACHRHRGELEQYMNYTAGGECPSDEAFAQRLMLKGCEPLPRRRCRPRTPAGYAEPAPLPASLWATPPDTSIVWDAYTCKNYSCLVNRGRAKGSYDCKDCFDLGGREKDRWMRRRGKDGDADDDRSSLDYTIDGVLAAAPRGAVRIGLDIGGGSGTFAARMRERGVTVVTTTMNFDGPFNSFVASRGLVPMHLSVAARLPFFDGTLDVVHSMHVLSSWIPDAVLELALFDVYRVLRPGGVFWLDHFFCLGAQLDATYLPMFERIGFEKLRWNAGRKLDRGIEMDEWYISALLRKPRSIGMMHCFAFLGLPGELRHLQSVCLSRDLTEVSKLPMLRLTPRGSGAQITRTKTRTRTRSVEACGGGGGPGRDGGAATAEEALAAEEVRENYAASSTTRLQQR</sequence>
<dbReference type="EMBL" id="PQIB02000008">
    <property type="protein sequence ID" value="RLN05122.1"/>
    <property type="molecule type" value="Genomic_DNA"/>
</dbReference>
<evidence type="ECO:0000313" key="5">
    <source>
        <dbReference type="Proteomes" id="UP000275267"/>
    </source>
</evidence>
<dbReference type="Pfam" id="PF08241">
    <property type="entry name" value="Methyltransf_11"/>
    <property type="match status" value="1"/>
</dbReference>
<dbReference type="GO" id="GO:0008757">
    <property type="term" value="F:S-adenosylmethionine-dependent methyltransferase activity"/>
    <property type="evidence" value="ECO:0007669"/>
    <property type="project" value="InterPro"/>
</dbReference>
<dbReference type="Gene3D" id="3.40.50.150">
    <property type="entry name" value="Vaccinia Virus protein VP39"/>
    <property type="match status" value="1"/>
</dbReference>
<dbReference type="CDD" id="cd02440">
    <property type="entry name" value="AdoMet_MTases"/>
    <property type="match status" value="1"/>
</dbReference>
<dbReference type="InterPro" id="IPR013216">
    <property type="entry name" value="Methyltransf_11"/>
</dbReference>
<reference evidence="5" key="1">
    <citation type="journal article" date="2019" name="Nat. Commun.">
        <title>The genome of broomcorn millet.</title>
        <authorList>
            <person name="Zou C."/>
            <person name="Miki D."/>
            <person name="Li D."/>
            <person name="Tang Q."/>
            <person name="Xiao L."/>
            <person name="Rajput S."/>
            <person name="Deng P."/>
            <person name="Jia W."/>
            <person name="Huang R."/>
            <person name="Zhang M."/>
            <person name="Sun Y."/>
            <person name="Hu J."/>
            <person name="Fu X."/>
            <person name="Schnable P.S."/>
            <person name="Li F."/>
            <person name="Zhang H."/>
            <person name="Feng B."/>
            <person name="Zhu X."/>
            <person name="Liu R."/>
            <person name="Schnable J.C."/>
            <person name="Zhu J.-K."/>
            <person name="Zhang H."/>
        </authorList>
    </citation>
    <scope>NUCLEOTIDE SEQUENCE [LARGE SCALE GENOMIC DNA]</scope>
</reference>
<accession>A0A3L6RM48</accession>
<evidence type="ECO:0000259" key="3">
    <source>
        <dbReference type="Pfam" id="PF08241"/>
    </source>
</evidence>
<keyword evidence="2" id="KW-0472">Membrane</keyword>
<comment type="caution">
    <text evidence="4">The sequence shown here is derived from an EMBL/GenBank/DDBJ whole genome shotgun (WGS) entry which is preliminary data.</text>
</comment>
<evidence type="ECO:0000313" key="4">
    <source>
        <dbReference type="EMBL" id="RLN05122.1"/>
    </source>
</evidence>
<feature type="transmembrane region" description="Helical" evidence="2">
    <location>
        <begin position="27"/>
        <end position="50"/>
    </location>
</feature>
<feature type="domain" description="Methyltransferase type 11" evidence="3">
    <location>
        <begin position="316"/>
        <end position="410"/>
    </location>
</feature>
<dbReference type="PANTHER" id="PTHR44067:SF10">
    <property type="entry name" value="S-ADENOSYL-L-METHIONINE-DEPENDENT METHYLTRANSFERASE SUPERFAMILY PROTEIN"/>
    <property type="match status" value="1"/>
</dbReference>
<keyword evidence="2" id="KW-1133">Transmembrane helix</keyword>
<keyword evidence="5" id="KW-1185">Reference proteome</keyword>
<evidence type="ECO:0000256" key="2">
    <source>
        <dbReference type="SAM" id="Phobius"/>
    </source>
</evidence>
<name>A0A3L6RM48_PANMI</name>
<dbReference type="InterPro" id="IPR053223">
    <property type="entry name" value="Prob_Methyltransferase"/>
</dbReference>
<dbReference type="SUPFAM" id="SSF53335">
    <property type="entry name" value="S-adenosyl-L-methionine-dependent methyltransferases"/>
    <property type="match status" value="1"/>
</dbReference>
<proteinExistence type="predicted"/>
<keyword evidence="2" id="KW-0812">Transmembrane</keyword>